<dbReference type="EMBL" id="JABCKI010006392">
    <property type="protein sequence ID" value="KAG5634479.1"/>
    <property type="molecule type" value="Genomic_DNA"/>
</dbReference>
<name>A0A9P7FMB9_9AGAR</name>
<reference evidence="1" key="1">
    <citation type="submission" date="2021-02" db="EMBL/GenBank/DDBJ databases">
        <authorList>
            <person name="Nieuwenhuis M."/>
            <person name="Van De Peppel L.J.J."/>
        </authorList>
    </citation>
    <scope>NUCLEOTIDE SEQUENCE</scope>
    <source>
        <strain evidence="1">D49</strain>
    </source>
</reference>
<proteinExistence type="predicted"/>
<gene>
    <name evidence="1" type="ORF">H0H81_001807</name>
</gene>
<sequence length="166" mass="18729">MHNIFAHQSELVESEDAPAILKETQSYAPAVPSWVCLTKHPYNGDLAYVKDYDVWGAKVLVVPCLHLNPGAPPVQPGKRKRTTSLAQRKHAGHVEKCLFDHHQIIDIYGESTLKHRNQVFVFKQNIYEDGYLELQTDDFSSEAVIPLTNKLALSKNAKAISDDFME</sequence>
<organism evidence="1 2">
    <name type="scientific">Sphagnurus paluster</name>
    <dbReference type="NCBI Taxonomy" id="117069"/>
    <lineage>
        <taxon>Eukaryota</taxon>
        <taxon>Fungi</taxon>
        <taxon>Dikarya</taxon>
        <taxon>Basidiomycota</taxon>
        <taxon>Agaricomycotina</taxon>
        <taxon>Agaricomycetes</taxon>
        <taxon>Agaricomycetidae</taxon>
        <taxon>Agaricales</taxon>
        <taxon>Tricholomatineae</taxon>
        <taxon>Lyophyllaceae</taxon>
        <taxon>Sphagnurus</taxon>
    </lineage>
</organism>
<accession>A0A9P7FMB9</accession>
<reference evidence="1" key="2">
    <citation type="submission" date="2021-10" db="EMBL/GenBank/DDBJ databases">
        <title>Phylogenomics reveals ancestral predisposition of the termite-cultivated fungus Termitomyces towards a domesticated lifestyle.</title>
        <authorList>
            <person name="Auxier B."/>
            <person name="Grum-Grzhimaylo A."/>
            <person name="Cardenas M.E."/>
            <person name="Lodge J.D."/>
            <person name="Laessoe T."/>
            <person name="Pedersen O."/>
            <person name="Smith M.E."/>
            <person name="Kuyper T.W."/>
            <person name="Franco-Molano E.A."/>
            <person name="Baroni T.J."/>
            <person name="Aanen D.K."/>
        </authorList>
    </citation>
    <scope>NUCLEOTIDE SEQUENCE</scope>
    <source>
        <strain evidence="1">D49</strain>
    </source>
</reference>
<evidence type="ECO:0000313" key="1">
    <source>
        <dbReference type="EMBL" id="KAG5634479.1"/>
    </source>
</evidence>
<evidence type="ECO:0000313" key="2">
    <source>
        <dbReference type="Proteomes" id="UP000717328"/>
    </source>
</evidence>
<dbReference type="OrthoDB" id="3048815at2759"/>
<protein>
    <submittedName>
        <fullName evidence="1">Uncharacterized protein</fullName>
    </submittedName>
</protein>
<keyword evidence="2" id="KW-1185">Reference proteome</keyword>
<dbReference type="AlphaFoldDB" id="A0A9P7FMB9"/>
<dbReference type="Proteomes" id="UP000717328">
    <property type="component" value="Unassembled WGS sequence"/>
</dbReference>
<feature type="non-terminal residue" evidence="1">
    <location>
        <position position="166"/>
    </location>
</feature>
<comment type="caution">
    <text evidence="1">The sequence shown here is derived from an EMBL/GenBank/DDBJ whole genome shotgun (WGS) entry which is preliminary data.</text>
</comment>